<organism evidence="1 2">
    <name type="scientific">Polypedilum vanderplanki</name>
    <name type="common">Sleeping chironomid midge</name>
    <dbReference type="NCBI Taxonomy" id="319348"/>
    <lineage>
        <taxon>Eukaryota</taxon>
        <taxon>Metazoa</taxon>
        <taxon>Ecdysozoa</taxon>
        <taxon>Arthropoda</taxon>
        <taxon>Hexapoda</taxon>
        <taxon>Insecta</taxon>
        <taxon>Pterygota</taxon>
        <taxon>Neoptera</taxon>
        <taxon>Endopterygota</taxon>
        <taxon>Diptera</taxon>
        <taxon>Nematocera</taxon>
        <taxon>Chironomoidea</taxon>
        <taxon>Chironomidae</taxon>
        <taxon>Chironominae</taxon>
        <taxon>Polypedilum</taxon>
        <taxon>Polypedilum</taxon>
    </lineage>
</organism>
<dbReference type="InterPro" id="IPR019341">
    <property type="entry name" value="Alpha/Gamma-adaptin-bd_p34"/>
</dbReference>
<dbReference type="OrthoDB" id="10261384at2759"/>
<accession>A0A9J6CKB7</accession>
<dbReference type="AlphaFoldDB" id="A0A9J6CKB7"/>
<gene>
    <name evidence="1" type="ORF">PVAND_011507</name>
</gene>
<proteinExistence type="predicted"/>
<comment type="caution">
    <text evidence="1">The sequence shown here is derived from an EMBL/GenBank/DDBJ whole genome shotgun (WGS) entry which is preliminary data.</text>
</comment>
<keyword evidence="2" id="KW-1185">Reference proteome</keyword>
<dbReference type="EMBL" id="JADBJN010000001">
    <property type="protein sequence ID" value="KAG5682131.1"/>
    <property type="molecule type" value="Genomic_DNA"/>
</dbReference>
<evidence type="ECO:0000313" key="1">
    <source>
        <dbReference type="EMBL" id="KAG5682131.1"/>
    </source>
</evidence>
<reference evidence="1" key="1">
    <citation type="submission" date="2021-03" db="EMBL/GenBank/DDBJ databases">
        <title>Chromosome level genome of the anhydrobiotic midge Polypedilum vanderplanki.</title>
        <authorList>
            <person name="Yoshida Y."/>
            <person name="Kikawada T."/>
            <person name="Gusev O."/>
        </authorList>
    </citation>
    <scope>NUCLEOTIDE SEQUENCE</scope>
    <source>
        <strain evidence="1">NIAS01</strain>
        <tissue evidence="1">Whole body or cell culture</tissue>
    </source>
</reference>
<sequence length="248" mass="28879">MDFPVVALIGNEDDNKNILSNIRKIPNDSNIFEYENLTFYIHEINTKYYQTKVSLLPIEDITLLQKDSFKNKLEGILINFNSSDKSFLDILPKYVDFIKSNPVELFILICKKLVDDEKDGITFKCIKDCYHKIDIIELEKSDSCDENEDEEEISNGYDELQEALKCTLWSNVSVDGSTEHNIQIEEEDYNSIENEINNFETLMSQVMQFRSNTSNMSRDEQLNSAQYFAEVFEKLLLQDEDSINLPNE</sequence>
<evidence type="ECO:0000313" key="2">
    <source>
        <dbReference type="Proteomes" id="UP001107558"/>
    </source>
</evidence>
<dbReference type="PANTHER" id="PTHR14659:SF1">
    <property type="entry name" value="ALPHA- AND GAMMA-ADAPTIN-BINDING PROTEIN P34"/>
    <property type="match status" value="1"/>
</dbReference>
<protein>
    <submittedName>
        <fullName evidence="1">Uncharacterized protein</fullName>
    </submittedName>
</protein>
<dbReference type="PANTHER" id="PTHR14659">
    <property type="entry name" value="ALPHA- AND GAMMA-ADAPTIN-BINDING PROTEIN P34"/>
    <property type="match status" value="1"/>
</dbReference>
<name>A0A9J6CKB7_POLVA</name>
<dbReference type="Proteomes" id="UP001107558">
    <property type="component" value="Chromosome 1"/>
</dbReference>